<dbReference type="SUPFAM" id="SSF51395">
    <property type="entry name" value="FMN-linked oxidoreductases"/>
    <property type="match status" value="1"/>
</dbReference>
<keyword evidence="6 11" id="KW-0285">Flavoprotein</keyword>
<dbReference type="FunCoup" id="F4RGT3">
    <property type="interactions" value="392"/>
</dbReference>
<feature type="compositionally biased region" description="Basic and acidic residues" evidence="12">
    <location>
        <begin position="528"/>
        <end position="537"/>
    </location>
</feature>
<sequence>MRRSIHINSFRPPSNLRHGFNPAIRPFFTRPSPPTPITTRLMNFSKITGLLIALLGSSVYLSDTRAGLHSWIGVPLIKALASQDPEESHKLAIRLLKFIGAHHLIQDRGVDGDQLAVELWGNKFSNPIGIAAGFDKNADAIDGLFDIGFGYVEVGSVTPEPQAGNPKPRMFRLPSTNSVINRYGFNSEGHLTVLTKLRSRLLEYLEQHRYLAPTVLLNNYAQAQPIRSLTTPLSAETLTSVYPLPQILETEVVPLDDRLCALVDDLDLPRSLRDGKVLGVNLGKNKWSAPDSIEDFTIGIQRFGPLADVLVVNVSSPNTPGLRSLQSKSIFQQLLFEIVKSRDGLASTKEGKKVRPALLVKVAPDLSYQELVDVGEAAREAGIDGIIVSNTTIARPPQAGSDLSVNEVGGLSGPPLKPLAIRALSTIYTTTEGKVPLIGCGGISNGQDAIDFAKAGASLVQLYTSLTYEGIGLPRKIKDEVKELLNGKHWNEIIGVDAKQEDVIERGVEDAKERLSFIEQRLKAYVERSQKPTEKTQETSVSKARFAVPRSTSGSSGTVTGITSQNSSSSPSSNSLTTSTETKIPLKSSTSSLSTSTIPLSTIPPQKIEDSEKQKEEKSVGILADWKMKREKEIKNGDCKRVV</sequence>
<dbReference type="Gene3D" id="3.20.20.70">
    <property type="entry name" value="Aldolase class I"/>
    <property type="match status" value="2"/>
</dbReference>
<dbReference type="InterPro" id="IPR001295">
    <property type="entry name" value="Dihydroorotate_DH_CS"/>
</dbReference>
<dbReference type="GO" id="GO:0006207">
    <property type="term" value="P:'de novo' pyrimidine nucleobase biosynthetic process"/>
    <property type="evidence" value="ECO:0007669"/>
    <property type="project" value="InterPro"/>
</dbReference>
<dbReference type="EC" id="1.3.5.2" evidence="4 11"/>
<dbReference type="InterPro" id="IPR050074">
    <property type="entry name" value="DHO_dehydrogenase"/>
</dbReference>
<evidence type="ECO:0000256" key="7">
    <source>
        <dbReference type="ARBA" id="ARBA00022643"/>
    </source>
</evidence>
<dbReference type="Proteomes" id="UP000001072">
    <property type="component" value="Unassembled WGS sequence"/>
</dbReference>
<comment type="pathway">
    <text evidence="2 11">Pyrimidine metabolism; UMP biosynthesis via de novo pathway; orotate from (S)-dihydroorotate (quinone route): step 1/1.</text>
</comment>
<dbReference type="InterPro" id="IPR005719">
    <property type="entry name" value="Dihydroorotate_DH_2"/>
</dbReference>
<keyword evidence="8 11" id="KW-0560">Oxidoreductase</keyword>
<keyword evidence="15" id="KW-1185">Reference proteome</keyword>
<evidence type="ECO:0000259" key="13">
    <source>
        <dbReference type="Pfam" id="PF01180"/>
    </source>
</evidence>
<evidence type="ECO:0000256" key="11">
    <source>
        <dbReference type="RuleBase" id="RU361255"/>
    </source>
</evidence>
<dbReference type="eggNOG" id="KOG1436">
    <property type="taxonomic scope" value="Eukaryota"/>
</dbReference>
<comment type="subcellular location">
    <subcellularLocation>
        <location evidence="1">Membrane</location>
    </subcellularLocation>
    <subcellularLocation>
        <location evidence="11">Mitochondrion inner membrane</location>
        <topology evidence="11">Single-pass membrane protein</topology>
    </subcellularLocation>
</comment>
<keyword evidence="7 11" id="KW-0288">FMN</keyword>
<protein>
    <recommendedName>
        <fullName evidence="5 11">Dihydroorotate dehydrogenase (quinone), mitochondrial</fullName>
        <shortName evidence="11">DHOdehase</shortName>
        <ecNumber evidence="4 11">1.3.5.2</ecNumber>
    </recommendedName>
</protein>
<feature type="domain" description="Dihydroorotate dehydrogenase catalytic" evidence="13">
    <location>
        <begin position="115"/>
        <end position="485"/>
    </location>
</feature>
<reference evidence="15" key="1">
    <citation type="journal article" date="2011" name="Proc. Natl. Acad. Sci. U.S.A.">
        <title>Obligate biotrophy features unraveled by the genomic analysis of rust fungi.</title>
        <authorList>
            <person name="Duplessis S."/>
            <person name="Cuomo C.A."/>
            <person name="Lin Y.-C."/>
            <person name="Aerts A."/>
            <person name="Tisserant E."/>
            <person name="Veneault-Fourrey C."/>
            <person name="Joly D.L."/>
            <person name="Hacquard S."/>
            <person name="Amselem J."/>
            <person name="Cantarel B.L."/>
            <person name="Chiu R."/>
            <person name="Coutinho P.M."/>
            <person name="Feau N."/>
            <person name="Field M."/>
            <person name="Frey P."/>
            <person name="Gelhaye E."/>
            <person name="Goldberg J."/>
            <person name="Grabherr M.G."/>
            <person name="Kodira C.D."/>
            <person name="Kohler A."/>
            <person name="Kuees U."/>
            <person name="Lindquist E.A."/>
            <person name="Lucas S.M."/>
            <person name="Mago R."/>
            <person name="Mauceli E."/>
            <person name="Morin E."/>
            <person name="Murat C."/>
            <person name="Pangilinan J.L."/>
            <person name="Park R."/>
            <person name="Pearson M."/>
            <person name="Quesneville H."/>
            <person name="Rouhier N."/>
            <person name="Sakthikumar S."/>
            <person name="Salamov A.A."/>
            <person name="Schmutz J."/>
            <person name="Selles B."/>
            <person name="Shapiro H."/>
            <person name="Tanguay P."/>
            <person name="Tuskan G.A."/>
            <person name="Henrissat B."/>
            <person name="Van de Peer Y."/>
            <person name="Rouze P."/>
            <person name="Ellis J.G."/>
            <person name="Dodds P.N."/>
            <person name="Schein J.E."/>
            <person name="Zhong S."/>
            <person name="Hamelin R.C."/>
            <person name="Grigoriev I.V."/>
            <person name="Szabo L.J."/>
            <person name="Martin F."/>
        </authorList>
    </citation>
    <scope>NUCLEOTIDE SEQUENCE [LARGE SCALE GENOMIC DNA]</scope>
    <source>
        <strain evidence="15">98AG31 / pathotype 3-4-7</strain>
    </source>
</reference>
<evidence type="ECO:0000256" key="10">
    <source>
        <dbReference type="ARBA" id="ARBA00048639"/>
    </source>
</evidence>
<evidence type="ECO:0000313" key="15">
    <source>
        <dbReference type="Proteomes" id="UP000001072"/>
    </source>
</evidence>
<name>F4RGT3_MELLP</name>
<keyword evidence="9" id="KW-0472">Membrane</keyword>
<accession>F4RGT3</accession>
<feature type="compositionally biased region" description="Basic and acidic residues" evidence="12">
    <location>
        <begin position="607"/>
        <end position="619"/>
    </location>
</feature>
<evidence type="ECO:0000256" key="1">
    <source>
        <dbReference type="ARBA" id="ARBA00004370"/>
    </source>
</evidence>
<dbReference type="PROSITE" id="PS00912">
    <property type="entry name" value="DHODEHASE_2"/>
    <property type="match status" value="1"/>
</dbReference>
<dbReference type="CDD" id="cd04738">
    <property type="entry name" value="DHOD_2_like"/>
    <property type="match status" value="1"/>
</dbReference>
<evidence type="ECO:0000256" key="3">
    <source>
        <dbReference type="ARBA" id="ARBA00005359"/>
    </source>
</evidence>
<dbReference type="PANTHER" id="PTHR48109:SF4">
    <property type="entry name" value="DIHYDROOROTATE DEHYDROGENASE (QUINONE), MITOCHONDRIAL"/>
    <property type="match status" value="1"/>
</dbReference>
<evidence type="ECO:0000256" key="4">
    <source>
        <dbReference type="ARBA" id="ARBA00012791"/>
    </source>
</evidence>
<dbReference type="InterPro" id="IPR013785">
    <property type="entry name" value="Aldolase_TIM"/>
</dbReference>
<keyword evidence="11" id="KW-0496">Mitochondrion</keyword>
<dbReference type="VEuPathDB" id="FungiDB:MELLADRAFT_47830"/>
<evidence type="ECO:0000256" key="6">
    <source>
        <dbReference type="ARBA" id="ARBA00022630"/>
    </source>
</evidence>
<comment type="similarity">
    <text evidence="3 11">Belongs to the dihydroorotate dehydrogenase family. Type 2 subfamily.</text>
</comment>
<dbReference type="EMBL" id="GL883101">
    <property type="protein sequence ID" value="EGG08192.1"/>
    <property type="molecule type" value="Genomic_DNA"/>
</dbReference>
<dbReference type="STRING" id="747676.F4RGT3"/>
<evidence type="ECO:0000256" key="9">
    <source>
        <dbReference type="ARBA" id="ARBA00023136"/>
    </source>
</evidence>
<dbReference type="GO" id="GO:0005743">
    <property type="term" value="C:mitochondrial inner membrane"/>
    <property type="evidence" value="ECO:0007669"/>
    <property type="project" value="UniProtKB-SubCell"/>
</dbReference>
<dbReference type="UniPathway" id="UPA00070">
    <property type="reaction ID" value="UER00946"/>
</dbReference>
<dbReference type="NCBIfam" id="TIGR01036">
    <property type="entry name" value="pyrD_sub2"/>
    <property type="match status" value="1"/>
</dbReference>
<dbReference type="GO" id="GO:0044205">
    <property type="term" value="P:'de novo' UMP biosynthetic process"/>
    <property type="evidence" value="ECO:0007669"/>
    <property type="project" value="UniProtKB-UniPathway"/>
</dbReference>
<feature type="compositionally biased region" description="Low complexity" evidence="12">
    <location>
        <begin position="551"/>
        <end position="605"/>
    </location>
</feature>
<keyword evidence="11" id="KW-0999">Mitochondrion inner membrane</keyword>
<dbReference type="PROSITE" id="PS00911">
    <property type="entry name" value="DHODEHASE_1"/>
    <property type="match status" value="1"/>
</dbReference>
<evidence type="ECO:0000256" key="5">
    <source>
        <dbReference type="ARBA" id="ARBA00017599"/>
    </source>
</evidence>
<dbReference type="GeneID" id="18928466"/>
<proteinExistence type="inferred from homology"/>
<comment type="cofactor">
    <cofactor evidence="11">
        <name>FMN</name>
        <dbReference type="ChEBI" id="CHEBI:58210"/>
    </cofactor>
    <text evidence="11">Binds 1 FMN per subunit.</text>
</comment>
<dbReference type="GO" id="GO:0106430">
    <property type="term" value="F:dihydroorotate dehydrogenase (quinone) activity"/>
    <property type="evidence" value="ECO:0007669"/>
    <property type="project" value="UniProtKB-EC"/>
</dbReference>
<dbReference type="KEGG" id="mlr:MELLADRAFT_47830"/>
<dbReference type="OrthoDB" id="14784at2759"/>
<dbReference type="RefSeq" id="XP_007408390.1">
    <property type="nucleotide sequence ID" value="XM_007408328.1"/>
</dbReference>
<dbReference type="Pfam" id="PF01180">
    <property type="entry name" value="DHO_dh"/>
    <property type="match status" value="1"/>
</dbReference>
<evidence type="ECO:0000256" key="2">
    <source>
        <dbReference type="ARBA" id="ARBA00005161"/>
    </source>
</evidence>
<dbReference type="InterPro" id="IPR005720">
    <property type="entry name" value="Dihydroorotate_DH_cat"/>
</dbReference>
<evidence type="ECO:0000256" key="8">
    <source>
        <dbReference type="ARBA" id="ARBA00023002"/>
    </source>
</evidence>
<comment type="catalytic activity">
    <reaction evidence="10 11">
        <text>(S)-dihydroorotate + a quinone = orotate + a quinol</text>
        <dbReference type="Rhea" id="RHEA:30187"/>
        <dbReference type="ChEBI" id="CHEBI:24646"/>
        <dbReference type="ChEBI" id="CHEBI:30839"/>
        <dbReference type="ChEBI" id="CHEBI:30864"/>
        <dbReference type="ChEBI" id="CHEBI:132124"/>
        <dbReference type="EC" id="1.3.5.2"/>
    </reaction>
</comment>
<evidence type="ECO:0000313" key="14">
    <source>
        <dbReference type="EMBL" id="EGG08192.1"/>
    </source>
</evidence>
<dbReference type="InParanoid" id="F4RGT3"/>
<organism evidence="15">
    <name type="scientific">Melampsora larici-populina (strain 98AG31 / pathotype 3-4-7)</name>
    <name type="common">Poplar leaf rust fungus</name>
    <dbReference type="NCBI Taxonomy" id="747676"/>
    <lineage>
        <taxon>Eukaryota</taxon>
        <taxon>Fungi</taxon>
        <taxon>Dikarya</taxon>
        <taxon>Basidiomycota</taxon>
        <taxon>Pucciniomycotina</taxon>
        <taxon>Pucciniomycetes</taxon>
        <taxon>Pucciniales</taxon>
        <taxon>Melampsoraceae</taxon>
        <taxon>Melampsora</taxon>
    </lineage>
</organism>
<gene>
    <name evidence="14" type="ORF">MELLADRAFT_47830</name>
</gene>
<dbReference type="AlphaFoldDB" id="F4RGT3"/>
<dbReference type="HOGENOM" id="CLU_013640_4_2_1"/>
<dbReference type="PANTHER" id="PTHR48109">
    <property type="entry name" value="DIHYDROOROTATE DEHYDROGENASE (QUINONE), MITOCHONDRIAL-RELATED"/>
    <property type="match status" value="1"/>
</dbReference>
<feature type="region of interest" description="Disordered" evidence="12">
    <location>
        <begin position="528"/>
        <end position="623"/>
    </location>
</feature>
<evidence type="ECO:0000256" key="12">
    <source>
        <dbReference type="SAM" id="MobiDB-lite"/>
    </source>
</evidence>